<dbReference type="Proteomes" id="UP000251561">
    <property type="component" value="Chromosome"/>
</dbReference>
<dbReference type="SUPFAM" id="SSF75005">
    <property type="entry name" value="Arabinanase/levansucrase/invertase"/>
    <property type="match status" value="1"/>
</dbReference>
<dbReference type="InterPro" id="IPR013148">
    <property type="entry name" value="Glyco_hydro_32_N"/>
</dbReference>
<keyword evidence="2 5" id="KW-0378">Hydrolase</keyword>
<keyword evidence="6" id="KW-1185">Reference proteome</keyword>
<evidence type="ECO:0000313" key="6">
    <source>
        <dbReference type="Proteomes" id="UP000251561"/>
    </source>
</evidence>
<protein>
    <submittedName>
        <fullName evidence="5">Glycosyl hydrolase family 32</fullName>
    </submittedName>
</protein>
<evidence type="ECO:0000256" key="3">
    <source>
        <dbReference type="ARBA" id="ARBA00023295"/>
    </source>
</evidence>
<evidence type="ECO:0000256" key="1">
    <source>
        <dbReference type="ARBA" id="ARBA00009902"/>
    </source>
</evidence>
<dbReference type="CDD" id="cd18609">
    <property type="entry name" value="GH32-like"/>
    <property type="match status" value="1"/>
</dbReference>
<evidence type="ECO:0000313" key="5">
    <source>
        <dbReference type="EMBL" id="AXB57998.1"/>
    </source>
</evidence>
<feature type="domain" description="Glycosyl hydrolase family 32 N-terminal" evidence="4">
    <location>
        <begin position="13"/>
        <end position="163"/>
    </location>
</feature>
<dbReference type="KEGG" id="ffl:HYN86_15920"/>
<dbReference type="GO" id="GO:0016798">
    <property type="term" value="F:hydrolase activity, acting on glycosyl bonds"/>
    <property type="evidence" value="ECO:0007669"/>
    <property type="project" value="UniProtKB-KW"/>
</dbReference>
<dbReference type="InterPro" id="IPR023296">
    <property type="entry name" value="Glyco_hydro_beta-prop_sf"/>
</dbReference>
<comment type="similarity">
    <text evidence="1">Belongs to the glycosyl hydrolase 32 family.</text>
</comment>
<dbReference type="OrthoDB" id="9759709at2"/>
<organism evidence="5 6">
    <name type="scientific">Flavobacterium fluviale</name>
    <dbReference type="NCBI Taxonomy" id="2249356"/>
    <lineage>
        <taxon>Bacteria</taxon>
        <taxon>Pseudomonadati</taxon>
        <taxon>Bacteroidota</taxon>
        <taxon>Flavobacteriia</taxon>
        <taxon>Flavobacteriales</taxon>
        <taxon>Flavobacteriaceae</taxon>
        <taxon>Flavobacterium</taxon>
    </lineage>
</organism>
<evidence type="ECO:0000256" key="2">
    <source>
        <dbReference type="ARBA" id="ARBA00022801"/>
    </source>
</evidence>
<dbReference type="Pfam" id="PF00251">
    <property type="entry name" value="Glyco_hydro_32N"/>
    <property type="match status" value="1"/>
</dbReference>
<dbReference type="RefSeq" id="WP_113678927.1">
    <property type="nucleotide sequence ID" value="NZ_CP030261.1"/>
</dbReference>
<dbReference type="EMBL" id="CP030261">
    <property type="protein sequence ID" value="AXB57998.1"/>
    <property type="molecule type" value="Genomic_DNA"/>
</dbReference>
<evidence type="ECO:0000259" key="4">
    <source>
        <dbReference type="Pfam" id="PF00251"/>
    </source>
</evidence>
<sequence>MYSGSGFSNWEIGDVDVFIDEKGIHHLFHLIIPNHDYIAHAVSKDGLSWKRVKNALFVGDPGEWDDDMLWTMHVSKKSEGEGYEMYYTGLKRQDKGIEQKVGRAVSADLITWKKENLYGLPFKSEAPHYEGKNNNPREWISFRDPFKYKYKGEDYLLICARSASGPIYRRGCIGVAKREKEGYVLQKPLHIPYVYDDVECPCVFEIKGMHYLLGSIREDIKVRYWSANEFRGEYFAFHNNVLLPQGNYAARVVKEGKHYLVYNFYFADGNVNTHRVIPPPKELDTDKSGRLLLKSYYYWEKLYQKTIHQKDLPHPLPILGNPTAEFVSENENKWRFGCRSGYEIYGFEKPSSDFVWEGTLSVEGMGKTGFVIECDKEGTGYYISIDFMNGFVQFRAWGFNEKDVKNNFIFENIQTNQFEIGEEKQISFKIIRYGNYYELSINDIVKLTLLDFKYNEGKVGIYVCSAVISISDSKIHVIPEPENEYAASDPEKYNEDYNRIMQLDTRTNTN</sequence>
<dbReference type="AlphaFoldDB" id="A0A344LVQ6"/>
<gene>
    <name evidence="5" type="ORF">HYN86_15920</name>
</gene>
<accession>A0A344LVQ6</accession>
<keyword evidence="3" id="KW-0326">Glycosidase</keyword>
<dbReference type="Gene3D" id="2.115.10.20">
    <property type="entry name" value="Glycosyl hydrolase domain, family 43"/>
    <property type="match status" value="1"/>
</dbReference>
<reference evidence="5 6" key="1">
    <citation type="submission" date="2018-06" db="EMBL/GenBank/DDBJ databases">
        <title>Genome sequencing of Flavobacterium.</title>
        <authorList>
            <person name="Baek M.-G."/>
            <person name="Yi H."/>
        </authorList>
    </citation>
    <scope>NUCLEOTIDE SEQUENCE [LARGE SCALE GENOMIC DNA]</scope>
    <source>
        <strain evidence="5 6">HYN0086</strain>
    </source>
</reference>
<name>A0A344LVQ6_9FLAO</name>
<proteinExistence type="inferred from homology"/>
<dbReference type="Gene3D" id="2.60.120.560">
    <property type="entry name" value="Exo-inulinase, domain 1"/>
    <property type="match status" value="1"/>
</dbReference>